<dbReference type="Pfam" id="PF02518">
    <property type="entry name" value="HATPase_c"/>
    <property type="match status" value="1"/>
</dbReference>
<dbReference type="Pfam" id="PF00512">
    <property type="entry name" value="HisKA"/>
    <property type="match status" value="1"/>
</dbReference>
<evidence type="ECO:0000256" key="3">
    <source>
        <dbReference type="ARBA" id="ARBA00022553"/>
    </source>
</evidence>
<keyword evidence="4" id="KW-0808">Transferase</keyword>
<feature type="compositionally biased region" description="Basic residues" evidence="9">
    <location>
        <begin position="755"/>
        <end position="766"/>
    </location>
</feature>
<evidence type="ECO:0000256" key="6">
    <source>
        <dbReference type="ARBA" id="ARBA00022777"/>
    </source>
</evidence>
<dbReference type="SUPFAM" id="SSF55874">
    <property type="entry name" value="ATPase domain of HSP90 chaperone/DNA topoisomerase II/histidine kinase"/>
    <property type="match status" value="1"/>
</dbReference>
<evidence type="ECO:0000256" key="4">
    <source>
        <dbReference type="ARBA" id="ARBA00022679"/>
    </source>
</evidence>
<evidence type="ECO:0000313" key="12">
    <source>
        <dbReference type="EMBL" id="BDG07536.1"/>
    </source>
</evidence>
<evidence type="ECO:0000256" key="5">
    <source>
        <dbReference type="ARBA" id="ARBA00022741"/>
    </source>
</evidence>
<dbReference type="EMBL" id="AP025592">
    <property type="protein sequence ID" value="BDG07536.1"/>
    <property type="molecule type" value="Genomic_DNA"/>
</dbReference>
<keyword evidence="10" id="KW-0472">Membrane</keyword>
<dbReference type="PANTHER" id="PTHR43065:SF10">
    <property type="entry name" value="PEROXIDE STRESS-ACTIVATED HISTIDINE KINASE MAK3"/>
    <property type="match status" value="1"/>
</dbReference>
<feature type="transmembrane region" description="Helical" evidence="10">
    <location>
        <begin position="124"/>
        <end position="145"/>
    </location>
</feature>
<dbReference type="CDD" id="cd00082">
    <property type="entry name" value="HisKA"/>
    <property type="match status" value="1"/>
</dbReference>
<dbReference type="InterPro" id="IPR036097">
    <property type="entry name" value="HisK_dim/P_sf"/>
</dbReference>
<feature type="transmembrane region" description="Helical" evidence="10">
    <location>
        <begin position="216"/>
        <end position="240"/>
    </location>
</feature>
<comment type="catalytic activity">
    <reaction evidence="1">
        <text>ATP + protein L-histidine = ADP + protein N-phospho-L-histidine.</text>
        <dbReference type="EC" id="2.7.13.3"/>
    </reaction>
</comment>
<evidence type="ECO:0000256" key="1">
    <source>
        <dbReference type="ARBA" id="ARBA00000085"/>
    </source>
</evidence>
<feature type="transmembrane region" description="Helical" evidence="10">
    <location>
        <begin position="6"/>
        <end position="24"/>
    </location>
</feature>
<keyword evidence="3" id="KW-0597">Phosphoprotein</keyword>
<dbReference type="Gene3D" id="1.10.287.130">
    <property type="match status" value="1"/>
</dbReference>
<evidence type="ECO:0000256" key="9">
    <source>
        <dbReference type="SAM" id="MobiDB-lite"/>
    </source>
</evidence>
<keyword evidence="6" id="KW-0418">Kinase</keyword>
<organism evidence="12 13">
    <name type="scientific">Anaeromyxobacter paludicola</name>
    <dbReference type="NCBI Taxonomy" id="2918171"/>
    <lineage>
        <taxon>Bacteria</taxon>
        <taxon>Pseudomonadati</taxon>
        <taxon>Myxococcota</taxon>
        <taxon>Myxococcia</taxon>
        <taxon>Myxococcales</taxon>
        <taxon>Cystobacterineae</taxon>
        <taxon>Anaeromyxobacteraceae</taxon>
        <taxon>Anaeromyxobacter</taxon>
    </lineage>
</organism>
<protein>
    <recommendedName>
        <fullName evidence="2">histidine kinase</fullName>
        <ecNumber evidence="2">2.7.13.3</ecNumber>
    </recommendedName>
</protein>
<reference evidence="13" key="1">
    <citation type="journal article" date="2022" name="Int. J. Syst. Evol. Microbiol.">
        <title>Anaeromyxobacter oryzae sp. nov., Anaeromyxobacter diazotrophicus sp. nov. and Anaeromyxobacter paludicola sp. nov., isolated from paddy soils.</title>
        <authorList>
            <person name="Itoh H."/>
            <person name="Xu Z."/>
            <person name="Mise K."/>
            <person name="Masuda Y."/>
            <person name="Ushijima N."/>
            <person name="Hayakawa C."/>
            <person name="Shiratori Y."/>
            <person name="Senoo K."/>
        </authorList>
    </citation>
    <scope>NUCLEOTIDE SEQUENCE [LARGE SCALE GENOMIC DNA]</scope>
    <source>
        <strain evidence="13">Red630</strain>
    </source>
</reference>
<proteinExistence type="predicted"/>
<dbReference type="EC" id="2.7.13.3" evidence="2"/>
<dbReference type="RefSeq" id="WP_248344311.1">
    <property type="nucleotide sequence ID" value="NZ_AP025592.1"/>
</dbReference>
<feature type="transmembrane region" description="Helical" evidence="10">
    <location>
        <begin position="31"/>
        <end position="48"/>
    </location>
</feature>
<evidence type="ECO:0000256" key="8">
    <source>
        <dbReference type="ARBA" id="ARBA00023012"/>
    </source>
</evidence>
<keyword evidence="7" id="KW-0067">ATP-binding</keyword>
<feature type="transmembrane region" description="Helical" evidence="10">
    <location>
        <begin position="100"/>
        <end position="118"/>
    </location>
</feature>
<gene>
    <name evidence="12" type="ORF">AMPC_06490</name>
</gene>
<evidence type="ECO:0000256" key="7">
    <source>
        <dbReference type="ARBA" id="ARBA00022840"/>
    </source>
</evidence>
<dbReference type="InterPro" id="IPR003661">
    <property type="entry name" value="HisK_dim/P_dom"/>
</dbReference>
<evidence type="ECO:0000256" key="2">
    <source>
        <dbReference type="ARBA" id="ARBA00012438"/>
    </source>
</evidence>
<feature type="compositionally biased region" description="Basic and acidic residues" evidence="9">
    <location>
        <begin position="522"/>
        <end position="537"/>
    </location>
</feature>
<dbReference type="Pfam" id="PF01590">
    <property type="entry name" value="GAF"/>
    <property type="match status" value="1"/>
</dbReference>
<evidence type="ECO:0000313" key="13">
    <source>
        <dbReference type="Proteomes" id="UP001162734"/>
    </source>
</evidence>
<dbReference type="InterPro" id="IPR005467">
    <property type="entry name" value="His_kinase_dom"/>
</dbReference>
<dbReference type="SMART" id="SM00065">
    <property type="entry name" value="GAF"/>
    <property type="match status" value="1"/>
</dbReference>
<dbReference type="Gene3D" id="3.30.450.40">
    <property type="match status" value="1"/>
</dbReference>
<feature type="transmembrane region" description="Helical" evidence="10">
    <location>
        <begin position="185"/>
        <end position="204"/>
    </location>
</feature>
<keyword evidence="10" id="KW-1133">Transmembrane helix</keyword>
<evidence type="ECO:0000256" key="10">
    <source>
        <dbReference type="SAM" id="Phobius"/>
    </source>
</evidence>
<keyword evidence="5" id="KW-0547">Nucleotide-binding</keyword>
<keyword evidence="8" id="KW-0902">Two-component regulatory system</keyword>
<evidence type="ECO:0000259" key="11">
    <source>
        <dbReference type="PROSITE" id="PS50109"/>
    </source>
</evidence>
<feature type="region of interest" description="Disordered" evidence="9">
    <location>
        <begin position="511"/>
        <end position="540"/>
    </location>
</feature>
<feature type="transmembrane region" description="Helical" evidence="10">
    <location>
        <begin position="68"/>
        <end position="88"/>
    </location>
</feature>
<dbReference type="InterPro" id="IPR029016">
    <property type="entry name" value="GAF-like_dom_sf"/>
</dbReference>
<dbReference type="InterPro" id="IPR036890">
    <property type="entry name" value="HATPase_C_sf"/>
</dbReference>
<dbReference type="PROSITE" id="PS50109">
    <property type="entry name" value="HIS_KIN"/>
    <property type="match status" value="1"/>
</dbReference>
<name>A0ABM7X6S9_9BACT</name>
<feature type="compositionally biased region" description="Low complexity" evidence="9">
    <location>
        <begin position="744"/>
        <end position="754"/>
    </location>
</feature>
<dbReference type="Gene3D" id="3.30.565.10">
    <property type="entry name" value="Histidine kinase-like ATPase, C-terminal domain"/>
    <property type="match status" value="1"/>
</dbReference>
<feature type="transmembrane region" description="Helical" evidence="10">
    <location>
        <begin position="157"/>
        <end position="173"/>
    </location>
</feature>
<feature type="domain" description="Histidine kinase" evidence="11">
    <location>
        <begin position="488"/>
        <end position="735"/>
    </location>
</feature>
<dbReference type="SUPFAM" id="SSF55781">
    <property type="entry name" value="GAF domain-like"/>
    <property type="match status" value="1"/>
</dbReference>
<dbReference type="InterPro" id="IPR003018">
    <property type="entry name" value="GAF"/>
</dbReference>
<dbReference type="PANTHER" id="PTHR43065">
    <property type="entry name" value="SENSOR HISTIDINE KINASE"/>
    <property type="match status" value="1"/>
</dbReference>
<keyword evidence="10" id="KW-0812">Transmembrane</keyword>
<dbReference type="SMART" id="SM00387">
    <property type="entry name" value="HATPase_c"/>
    <property type="match status" value="1"/>
</dbReference>
<keyword evidence="13" id="KW-1185">Reference proteome</keyword>
<dbReference type="InterPro" id="IPR004358">
    <property type="entry name" value="Sig_transdc_His_kin-like_C"/>
</dbReference>
<dbReference type="SUPFAM" id="SSF47384">
    <property type="entry name" value="Homodimeric domain of signal transducing histidine kinase"/>
    <property type="match status" value="1"/>
</dbReference>
<dbReference type="Proteomes" id="UP001162734">
    <property type="component" value="Chromosome"/>
</dbReference>
<dbReference type="SMART" id="SM00388">
    <property type="entry name" value="HisKA"/>
    <property type="match status" value="1"/>
</dbReference>
<feature type="region of interest" description="Disordered" evidence="9">
    <location>
        <begin position="739"/>
        <end position="766"/>
    </location>
</feature>
<dbReference type="PRINTS" id="PR00344">
    <property type="entry name" value="BCTRLSENSOR"/>
</dbReference>
<accession>A0ABM7X6S9</accession>
<sequence length="766" mass="82809">MDIRTQASLLCAIVTLALAGAALLRQSRPRVFTLFALFALDLCAFSLAQFLQRWTVTPAGFDVWERTAVVAGSLTPTAALAFFLEFLGVARRPARRARNAMLGGSLLGFAVATSPLVHLSLAKLAVTAYVVGGLAVVLSVLWGKLHAAPTRVERARLLYLFIGACIAVVLSTLDQLPRFGVPYPLQGLGAVVLTLFMFFLSQTLQRHRLLDLHEFLGKIVVVSSLGLVLVAIYGGLVSWVGNRTELFYFNTLVASFVILSLFEPLREKVEEWVVATLFRERYELVRRLEGLRDRIGNVIDPSQLAAVLLDGLVETRRVTHASLWLLAEDRPGYRLLDSRGPPPAGFLEAATARALLGAASSGQKALLLENIDRRIAELKAHLPPGPDEAAAASAAPVAVAEELRRLADARTAMATMKAGICMPLTAGDRAVGFLACMDERVPEAFASNEIAALLEVADRCALVIENSKLYQQMKERDRLAALGEMAAGLAHEIRNPLAAIKGAIQFILPEPPGTGPAAGGGEGRRGAEGEGDGRGDPASDEQLVPREFLAIIVEEVNRLNGVVTQFLDYSRPAKSALSPLHVNQILERTFQLLGPDLPPQVRLTLDLAPDLPRVQCDAEQLKQVFLNLALNAVQAMPEGGALAVSTRLARDEAAVWRESAGPIAAVEVRFRDTGPGVPEEARESIFVPFYTTKEKGTGLGLAICERIVKAHQGSIRVRQAPGGGAEFVLSFPAVREDLPELPREAAPARPARAGSRIRRRRRRRPA</sequence>
<dbReference type="InterPro" id="IPR003594">
    <property type="entry name" value="HATPase_dom"/>
</dbReference>